<organism evidence="6 7">
    <name type="scientific">Amycolatopsis albispora</name>
    <dbReference type="NCBI Taxonomy" id="1804986"/>
    <lineage>
        <taxon>Bacteria</taxon>
        <taxon>Bacillati</taxon>
        <taxon>Actinomycetota</taxon>
        <taxon>Actinomycetes</taxon>
        <taxon>Pseudonocardiales</taxon>
        <taxon>Pseudonocardiaceae</taxon>
        <taxon>Amycolatopsis</taxon>
    </lineage>
</organism>
<dbReference type="InterPro" id="IPR009057">
    <property type="entry name" value="Homeodomain-like_sf"/>
</dbReference>
<evidence type="ECO:0000313" key="7">
    <source>
        <dbReference type="Proteomes" id="UP000250434"/>
    </source>
</evidence>
<dbReference type="Pfam" id="PF00440">
    <property type="entry name" value="TetR_N"/>
    <property type="match status" value="1"/>
</dbReference>
<dbReference type="PRINTS" id="PR00455">
    <property type="entry name" value="HTHTETR"/>
</dbReference>
<dbReference type="InterPro" id="IPR001647">
    <property type="entry name" value="HTH_TetR"/>
</dbReference>
<keyword evidence="7" id="KW-1185">Reference proteome</keyword>
<evidence type="ECO:0000256" key="1">
    <source>
        <dbReference type="ARBA" id="ARBA00023015"/>
    </source>
</evidence>
<dbReference type="GO" id="GO:0003700">
    <property type="term" value="F:DNA-binding transcription factor activity"/>
    <property type="evidence" value="ECO:0007669"/>
    <property type="project" value="TreeGrafter"/>
</dbReference>
<gene>
    <name evidence="6" type="ORF">A4R43_36515</name>
</gene>
<dbReference type="GO" id="GO:0000976">
    <property type="term" value="F:transcription cis-regulatory region binding"/>
    <property type="evidence" value="ECO:0007669"/>
    <property type="project" value="TreeGrafter"/>
</dbReference>
<dbReference type="PANTHER" id="PTHR30055">
    <property type="entry name" value="HTH-TYPE TRANSCRIPTIONAL REGULATOR RUTR"/>
    <property type="match status" value="1"/>
</dbReference>
<protein>
    <submittedName>
        <fullName evidence="6">TetR family transcriptional regulator</fullName>
    </submittedName>
</protein>
<dbReference type="PROSITE" id="PS50977">
    <property type="entry name" value="HTH_TETR_2"/>
    <property type="match status" value="1"/>
</dbReference>
<dbReference type="InterPro" id="IPR025996">
    <property type="entry name" value="MT1864/Rv1816-like_C"/>
</dbReference>
<evidence type="ECO:0000313" key="6">
    <source>
        <dbReference type="EMBL" id="AXB47277.1"/>
    </source>
</evidence>
<evidence type="ECO:0000256" key="2">
    <source>
        <dbReference type="ARBA" id="ARBA00023125"/>
    </source>
</evidence>
<dbReference type="OrthoDB" id="4641396at2"/>
<dbReference type="SUPFAM" id="SSF48498">
    <property type="entry name" value="Tetracyclin repressor-like, C-terminal domain"/>
    <property type="match status" value="1"/>
</dbReference>
<keyword evidence="2 4" id="KW-0238">DNA-binding</keyword>
<feature type="DNA-binding region" description="H-T-H motif" evidence="4">
    <location>
        <begin position="25"/>
        <end position="44"/>
    </location>
</feature>
<dbReference type="SUPFAM" id="SSF46689">
    <property type="entry name" value="Homeodomain-like"/>
    <property type="match status" value="1"/>
</dbReference>
<feature type="domain" description="HTH tetR-type" evidence="5">
    <location>
        <begin position="2"/>
        <end position="62"/>
    </location>
</feature>
<dbReference type="AlphaFoldDB" id="A0A344LGV3"/>
<name>A0A344LGV3_9PSEU</name>
<dbReference type="Proteomes" id="UP000250434">
    <property type="component" value="Chromosome"/>
</dbReference>
<reference evidence="6 7" key="1">
    <citation type="submission" date="2016-04" db="EMBL/GenBank/DDBJ databases">
        <title>Complete genome sequence and analysis of deep-sea sediment isolate, Amycolatopsis sp. WP1.</title>
        <authorList>
            <person name="Wang H."/>
            <person name="Chen S."/>
            <person name="Wu Q."/>
        </authorList>
    </citation>
    <scope>NUCLEOTIDE SEQUENCE [LARGE SCALE GENOMIC DNA]</scope>
    <source>
        <strain evidence="6 7">WP1</strain>
    </source>
</reference>
<sequence>MTGTAQRIAAAALEILLAEGADAVTMRRVAAAVGVTPMATYRHYPNREALLRAVADAAFADLGKTWGPHAETIDFEQRIDLLLTDFLDFALGSPNLYRFLITDRREPARRFPEDFQDGLSPAFGAVMTAVEQGMREGAVHEDDPLEVTLALTMPAVGLVQLYLGGRMNLSEADFRALCARTTRRVLNGLRP</sequence>
<dbReference type="EMBL" id="CP015163">
    <property type="protein sequence ID" value="AXB47277.1"/>
    <property type="molecule type" value="Genomic_DNA"/>
</dbReference>
<dbReference type="InterPro" id="IPR050109">
    <property type="entry name" value="HTH-type_TetR-like_transc_reg"/>
</dbReference>
<keyword evidence="1" id="KW-0805">Transcription regulation</keyword>
<dbReference type="Gene3D" id="1.10.357.10">
    <property type="entry name" value="Tetracycline Repressor, domain 2"/>
    <property type="match status" value="1"/>
</dbReference>
<evidence type="ECO:0000256" key="4">
    <source>
        <dbReference type="PROSITE-ProRule" id="PRU00335"/>
    </source>
</evidence>
<dbReference type="InterPro" id="IPR036271">
    <property type="entry name" value="Tet_transcr_reg_TetR-rel_C_sf"/>
</dbReference>
<dbReference type="PANTHER" id="PTHR30055:SF234">
    <property type="entry name" value="HTH-TYPE TRANSCRIPTIONAL REGULATOR BETI"/>
    <property type="match status" value="1"/>
</dbReference>
<dbReference type="Pfam" id="PF13305">
    <property type="entry name" value="TetR_C_33"/>
    <property type="match status" value="1"/>
</dbReference>
<evidence type="ECO:0000256" key="3">
    <source>
        <dbReference type="ARBA" id="ARBA00023163"/>
    </source>
</evidence>
<dbReference type="KEGG" id="aab:A4R43_36515"/>
<evidence type="ECO:0000259" key="5">
    <source>
        <dbReference type="PROSITE" id="PS50977"/>
    </source>
</evidence>
<accession>A0A344LGV3</accession>
<dbReference type="RefSeq" id="WP_113696331.1">
    <property type="nucleotide sequence ID" value="NZ_CP015163.1"/>
</dbReference>
<proteinExistence type="predicted"/>
<keyword evidence="3" id="KW-0804">Transcription</keyword>